<dbReference type="InterPro" id="IPR050490">
    <property type="entry name" value="Bact_solute-bd_prot1"/>
</dbReference>
<evidence type="ECO:0000313" key="2">
    <source>
        <dbReference type="EMBL" id="KLV27026.1"/>
    </source>
</evidence>
<protein>
    <submittedName>
        <fullName evidence="2">Sugar ABC transporter substrate-binding protein</fullName>
    </submittedName>
</protein>
<dbReference type="Proteomes" id="UP000036045">
    <property type="component" value="Unassembled WGS sequence"/>
</dbReference>
<name>A0A0J1IM31_NIACI</name>
<sequence length="513" mass="57768">MLERSWKGLLSVVLASSLIVGCSNANTNPTEKEDGEYRIATVRWSDWGDDFLKGFVEETEKEAGINVDWDIYLNSEWGDKKSVLMAGGDLPDAFWGSLALSDGDIAQNQSLFIPLEDLIAENMPNLMAAFDKEPSLRALVTSPDGHIYSLPKKLPLRPLTGNQLFINQKWLDNLGLEMPDTYEDFYHVLQAFKEKDANGNGDLNDEIPYGGNIYGFILPFGVTKGNDKAGLMTLKDGKPSYIPTQEEYKEGIAWMHQAYKDGLIDQELFTQDDSMAEAKRKDENDALVGVAFGWTPDAVFGPNAEEYVPLAPLKGPDGERYVISDTETYSRNELLITTQAKDPAKLLQWADKFYTEDASIQTFYGSFGIGVEKKDDGSYQVLDAPEGESADIFAWTNSFRDFGPKYIEDGFNEKVTLPTDSGDGLKLELDKKISEYAREQFPTVSFTAEEMQRLNTLNVDLTSYVNSMQSKWVVEGGIEKEWDDYISQLKKMGYDEFMEIQNNAFNRYQESLK</sequence>
<dbReference type="OrthoDB" id="9787283at2"/>
<gene>
    <name evidence="2" type="ORF">ABW02_08665</name>
</gene>
<dbReference type="Gene3D" id="3.40.190.10">
    <property type="entry name" value="Periplasmic binding protein-like II"/>
    <property type="match status" value="2"/>
</dbReference>
<keyword evidence="1" id="KW-0732">Signal</keyword>
<dbReference type="SUPFAM" id="SSF53850">
    <property type="entry name" value="Periplasmic binding protein-like II"/>
    <property type="match status" value="1"/>
</dbReference>
<dbReference type="PANTHER" id="PTHR43649:SF33">
    <property type="entry name" value="POLYGALACTURONAN_RHAMNOGALACTURONAN-BINDING PROTEIN YTCQ"/>
    <property type="match status" value="1"/>
</dbReference>
<dbReference type="PATRIC" id="fig|1397.4.peg.4906"/>
<dbReference type="EMBL" id="LDPH01000006">
    <property type="protein sequence ID" value="KLV27026.1"/>
    <property type="molecule type" value="Genomic_DNA"/>
</dbReference>
<organism evidence="2 3">
    <name type="scientific">Niallia circulans</name>
    <name type="common">Bacillus circulans</name>
    <dbReference type="NCBI Taxonomy" id="1397"/>
    <lineage>
        <taxon>Bacteria</taxon>
        <taxon>Bacillati</taxon>
        <taxon>Bacillota</taxon>
        <taxon>Bacilli</taxon>
        <taxon>Bacillales</taxon>
        <taxon>Bacillaceae</taxon>
        <taxon>Niallia</taxon>
    </lineage>
</organism>
<comment type="caution">
    <text evidence="2">The sequence shown here is derived from an EMBL/GenBank/DDBJ whole genome shotgun (WGS) entry which is preliminary data.</text>
</comment>
<dbReference type="PANTHER" id="PTHR43649">
    <property type="entry name" value="ARABINOSE-BINDING PROTEIN-RELATED"/>
    <property type="match status" value="1"/>
</dbReference>
<proteinExistence type="predicted"/>
<reference evidence="2 3" key="1">
    <citation type="submission" date="2015-05" db="EMBL/GenBank/DDBJ databases">
        <title>Whole genome sequence and identification of bacterial endophytes from Costus igneus.</title>
        <authorList>
            <person name="Lee Y.P."/>
            <person name="Gan H.M."/>
            <person name="Eng W."/>
            <person name="Wheatley M.S."/>
            <person name="Caraballo A."/>
            <person name="Polter S."/>
            <person name="Savka M.A."/>
            <person name="Hudson A.O."/>
        </authorList>
    </citation>
    <scope>NUCLEOTIDE SEQUENCE [LARGE SCALE GENOMIC DNA]</scope>
    <source>
        <strain evidence="2 3">RIT379</strain>
    </source>
</reference>
<evidence type="ECO:0000313" key="3">
    <source>
        <dbReference type="Proteomes" id="UP000036045"/>
    </source>
</evidence>
<dbReference type="GeneID" id="56348844"/>
<dbReference type="RefSeq" id="WP_047941567.1">
    <property type="nucleotide sequence ID" value="NZ_CP053989.1"/>
</dbReference>
<keyword evidence="3" id="KW-1185">Reference proteome</keyword>
<evidence type="ECO:0000256" key="1">
    <source>
        <dbReference type="ARBA" id="ARBA00022729"/>
    </source>
</evidence>
<accession>A0A0J1IM31</accession>
<dbReference type="AlphaFoldDB" id="A0A0J1IM31"/>
<dbReference type="PROSITE" id="PS51257">
    <property type="entry name" value="PROKAR_LIPOPROTEIN"/>
    <property type="match status" value="1"/>
</dbReference>